<accession>A0A7G2E6H7</accession>
<protein>
    <submittedName>
        <fullName evidence="2">(thale cress) hypothetical protein</fullName>
    </submittedName>
</protein>
<reference evidence="2 3" key="1">
    <citation type="submission" date="2020-09" db="EMBL/GenBank/DDBJ databases">
        <authorList>
            <person name="Ashkenazy H."/>
        </authorList>
    </citation>
    <scope>NUCLEOTIDE SEQUENCE [LARGE SCALE GENOMIC DNA]</scope>
    <source>
        <strain evidence="3">cv. Cdm-0</strain>
    </source>
</reference>
<dbReference type="AlphaFoldDB" id="A0A7G2E6H7"/>
<evidence type="ECO:0000256" key="1">
    <source>
        <dbReference type="SAM" id="SignalP"/>
    </source>
</evidence>
<proteinExistence type="predicted"/>
<sequence>MAKSATIVTLFFAALVFFAALGESTDGGGSTEVVREAKWDMVRSLRKQ</sequence>
<keyword evidence="1" id="KW-0732">Signal</keyword>
<feature type="chain" id="PRO_5028881556" evidence="1">
    <location>
        <begin position="25"/>
        <end position="48"/>
    </location>
</feature>
<organism evidence="2 3">
    <name type="scientific">Arabidopsis thaliana</name>
    <name type="common">Mouse-ear cress</name>
    <dbReference type="NCBI Taxonomy" id="3702"/>
    <lineage>
        <taxon>Eukaryota</taxon>
        <taxon>Viridiplantae</taxon>
        <taxon>Streptophyta</taxon>
        <taxon>Embryophyta</taxon>
        <taxon>Tracheophyta</taxon>
        <taxon>Spermatophyta</taxon>
        <taxon>Magnoliopsida</taxon>
        <taxon>eudicotyledons</taxon>
        <taxon>Gunneridae</taxon>
        <taxon>Pentapetalae</taxon>
        <taxon>rosids</taxon>
        <taxon>malvids</taxon>
        <taxon>Brassicales</taxon>
        <taxon>Brassicaceae</taxon>
        <taxon>Camelineae</taxon>
        <taxon>Arabidopsis</taxon>
    </lineage>
</organism>
<gene>
    <name evidence="2" type="ORF">AT9943_LOCUS5595</name>
</gene>
<dbReference type="Proteomes" id="UP000516314">
    <property type="component" value="Chromosome 1"/>
</dbReference>
<evidence type="ECO:0000313" key="2">
    <source>
        <dbReference type="EMBL" id="CAD5317312.1"/>
    </source>
</evidence>
<feature type="signal peptide" evidence="1">
    <location>
        <begin position="1"/>
        <end position="24"/>
    </location>
</feature>
<name>A0A7G2E6H7_ARATH</name>
<dbReference type="EMBL" id="LR881466">
    <property type="protein sequence ID" value="CAD5317312.1"/>
    <property type="molecule type" value="Genomic_DNA"/>
</dbReference>
<evidence type="ECO:0000313" key="3">
    <source>
        <dbReference type="Proteomes" id="UP000516314"/>
    </source>
</evidence>